<evidence type="ECO:0000313" key="2">
    <source>
        <dbReference type="Proteomes" id="UP001501565"/>
    </source>
</evidence>
<organism evidence="1 2">
    <name type="scientific">Litoribacillus peritrichatus</name>
    <dbReference type="NCBI Taxonomy" id="718191"/>
    <lineage>
        <taxon>Bacteria</taxon>
        <taxon>Pseudomonadati</taxon>
        <taxon>Pseudomonadota</taxon>
        <taxon>Gammaproteobacteria</taxon>
        <taxon>Oceanospirillales</taxon>
        <taxon>Oceanospirillaceae</taxon>
        <taxon>Litoribacillus</taxon>
    </lineage>
</organism>
<dbReference type="Proteomes" id="UP001501565">
    <property type="component" value="Unassembled WGS sequence"/>
</dbReference>
<accession>A0ABP7MQ32</accession>
<reference evidence="2" key="1">
    <citation type="journal article" date="2019" name="Int. J. Syst. Evol. Microbiol.">
        <title>The Global Catalogue of Microorganisms (GCM) 10K type strain sequencing project: providing services to taxonomists for standard genome sequencing and annotation.</title>
        <authorList>
            <consortium name="The Broad Institute Genomics Platform"/>
            <consortium name="The Broad Institute Genome Sequencing Center for Infectious Disease"/>
            <person name="Wu L."/>
            <person name="Ma J."/>
        </authorList>
    </citation>
    <scope>NUCLEOTIDE SEQUENCE [LARGE SCALE GENOMIC DNA]</scope>
    <source>
        <strain evidence="2">JCM 17551</strain>
    </source>
</reference>
<proteinExistence type="predicted"/>
<evidence type="ECO:0000313" key="1">
    <source>
        <dbReference type="EMBL" id="GAA3927779.1"/>
    </source>
</evidence>
<name>A0ABP7MQ32_9GAMM</name>
<comment type="caution">
    <text evidence="1">The sequence shown here is derived from an EMBL/GenBank/DDBJ whole genome shotgun (WGS) entry which is preliminary data.</text>
</comment>
<gene>
    <name evidence="1" type="ORF">GCM10022277_25230</name>
</gene>
<sequence>MKMNSKVLADTALNQVDNVGYYLSVYGVTDKVTRHTLMAGVFETMQRYNGQKESLQVRVNTTRVRVEQGVESLKQLNLTKPEGIQNLTSLVSKQVDQAGKSAESLAGKYIPAAKPLVSKLNQLRARII</sequence>
<dbReference type="EMBL" id="BAABBN010000007">
    <property type="protein sequence ID" value="GAA3927779.1"/>
    <property type="molecule type" value="Genomic_DNA"/>
</dbReference>
<protein>
    <submittedName>
        <fullName evidence="1">Uncharacterized protein</fullName>
    </submittedName>
</protein>
<keyword evidence="2" id="KW-1185">Reference proteome</keyword>